<gene>
    <name evidence="17" type="ORF">PoMZ_07025</name>
</gene>
<feature type="signal peptide" evidence="14">
    <location>
        <begin position="1"/>
        <end position="20"/>
    </location>
</feature>
<evidence type="ECO:0000256" key="11">
    <source>
        <dbReference type="ARBA" id="ARBA00023326"/>
    </source>
</evidence>
<dbReference type="PANTHER" id="PTHR31490">
    <property type="entry name" value="GLYCOSYL HYDROLASE"/>
    <property type="match status" value="1"/>
</dbReference>
<dbReference type="GO" id="GO:0031176">
    <property type="term" value="F:endo-1,4-beta-xylanase activity"/>
    <property type="evidence" value="ECO:0007669"/>
    <property type="project" value="UniProtKB-EC"/>
</dbReference>
<evidence type="ECO:0000256" key="5">
    <source>
        <dbReference type="ARBA" id="ARBA00022525"/>
    </source>
</evidence>
<dbReference type="SUPFAM" id="SSF51445">
    <property type="entry name" value="(Trans)glycosidases"/>
    <property type="match status" value="1"/>
</dbReference>
<dbReference type="InterPro" id="IPR000254">
    <property type="entry name" value="CBD"/>
</dbReference>
<dbReference type="Pfam" id="PF00734">
    <property type="entry name" value="CBM_1"/>
    <property type="match status" value="1"/>
</dbReference>
<feature type="region of interest" description="Disordered" evidence="13">
    <location>
        <begin position="356"/>
        <end position="394"/>
    </location>
</feature>
<evidence type="ECO:0000256" key="9">
    <source>
        <dbReference type="ARBA" id="ARBA00023277"/>
    </source>
</evidence>
<evidence type="ECO:0000313" key="18">
    <source>
        <dbReference type="Proteomes" id="UP000294847"/>
    </source>
</evidence>
<comment type="pathway">
    <text evidence="3">Glycan degradation; xylan degradation.</text>
</comment>
<keyword evidence="5" id="KW-0964">Secreted</keyword>
<organism evidence="17 18">
    <name type="scientific">Pyricularia oryzae</name>
    <name type="common">Rice blast fungus</name>
    <name type="synonym">Magnaporthe oryzae</name>
    <dbReference type="NCBI Taxonomy" id="318829"/>
    <lineage>
        <taxon>Eukaryota</taxon>
        <taxon>Fungi</taxon>
        <taxon>Dikarya</taxon>
        <taxon>Ascomycota</taxon>
        <taxon>Pezizomycotina</taxon>
        <taxon>Sordariomycetes</taxon>
        <taxon>Sordariomycetidae</taxon>
        <taxon>Magnaporthales</taxon>
        <taxon>Pyriculariaceae</taxon>
        <taxon>Pyricularia</taxon>
    </lineage>
</organism>
<evidence type="ECO:0000259" key="16">
    <source>
        <dbReference type="PROSITE" id="PS51760"/>
    </source>
</evidence>
<dbReference type="GO" id="GO:0045493">
    <property type="term" value="P:xylan catabolic process"/>
    <property type="evidence" value="ECO:0007669"/>
    <property type="project" value="UniProtKB-KW"/>
</dbReference>
<feature type="chain" id="PRO_5021013602" description="Beta-xylanase" evidence="14">
    <location>
        <begin position="21"/>
        <end position="431"/>
    </location>
</feature>
<evidence type="ECO:0000256" key="14">
    <source>
        <dbReference type="SAM" id="SignalP"/>
    </source>
</evidence>
<feature type="domain" description="CBM1" evidence="15">
    <location>
        <begin position="394"/>
        <end position="430"/>
    </location>
</feature>
<dbReference type="SUPFAM" id="SSF57180">
    <property type="entry name" value="Cellulose-binding domain"/>
    <property type="match status" value="1"/>
</dbReference>
<dbReference type="PANTHER" id="PTHR31490:SF35">
    <property type="entry name" value="ENDO-1,4-BETA-XYLANASE"/>
    <property type="match status" value="1"/>
</dbReference>
<feature type="domain" description="GH10" evidence="16">
    <location>
        <begin position="28"/>
        <end position="340"/>
    </location>
</feature>
<dbReference type="InterPro" id="IPR001000">
    <property type="entry name" value="GH10_dom"/>
</dbReference>
<reference evidence="17 18" key="1">
    <citation type="journal article" date="2019" name="Mol. Biol. Evol.">
        <title>Blast fungal genomes show frequent chromosomal changes, gene gains and losses, and effector gene turnover.</title>
        <authorList>
            <person name="Gomez Luciano L.B."/>
            <person name="Jason Tsai I."/>
            <person name="Chuma I."/>
            <person name="Tosa Y."/>
            <person name="Chen Y.H."/>
            <person name="Li J.Y."/>
            <person name="Li M.Y."/>
            <person name="Jade Lu M.Y."/>
            <person name="Nakayashiki H."/>
            <person name="Li W.H."/>
        </authorList>
    </citation>
    <scope>NUCLEOTIDE SEQUENCE [LARGE SCALE GENOMIC DNA]</scope>
    <source>
        <strain evidence="17">MZ5-1-6</strain>
    </source>
</reference>
<keyword evidence="7 14" id="KW-0732">Signal</keyword>
<accession>A0A4V1C816</accession>
<comment type="similarity">
    <text evidence="4 12">Belongs to the glycosyl hydrolase 10 (cellulase F) family.</text>
</comment>
<evidence type="ECO:0000256" key="7">
    <source>
        <dbReference type="ARBA" id="ARBA00022729"/>
    </source>
</evidence>
<dbReference type="PROSITE" id="PS00562">
    <property type="entry name" value="CBM1_1"/>
    <property type="match status" value="1"/>
</dbReference>
<evidence type="ECO:0000256" key="4">
    <source>
        <dbReference type="ARBA" id="ARBA00007495"/>
    </source>
</evidence>
<evidence type="ECO:0000259" key="15">
    <source>
        <dbReference type="PROSITE" id="PS51164"/>
    </source>
</evidence>
<evidence type="ECO:0000256" key="3">
    <source>
        <dbReference type="ARBA" id="ARBA00004851"/>
    </source>
</evidence>
<dbReference type="InterPro" id="IPR017853">
    <property type="entry name" value="GH"/>
</dbReference>
<evidence type="ECO:0000313" key="17">
    <source>
        <dbReference type="EMBL" id="QBZ65318.1"/>
    </source>
</evidence>
<dbReference type="InterPro" id="IPR044846">
    <property type="entry name" value="GH10"/>
</dbReference>
<dbReference type="PRINTS" id="PR00134">
    <property type="entry name" value="GLHYDRLASE10"/>
</dbReference>
<dbReference type="EC" id="3.2.1.8" evidence="12"/>
<evidence type="ECO:0000256" key="1">
    <source>
        <dbReference type="ARBA" id="ARBA00000681"/>
    </source>
</evidence>
<keyword evidence="10 12" id="KW-0326">Glycosidase</keyword>
<dbReference type="PROSITE" id="PS51760">
    <property type="entry name" value="GH10_2"/>
    <property type="match status" value="1"/>
</dbReference>
<dbReference type="GO" id="GO:0005576">
    <property type="term" value="C:extracellular region"/>
    <property type="evidence" value="ECO:0007669"/>
    <property type="project" value="UniProtKB-SubCell"/>
</dbReference>
<feature type="compositionally biased region" description="Low complexity" evidence="13">
    <location>
        <begin position="357"/>
        <end position="391"/>
    </location>
</feature>
<proteinExistence type="inferred from homology"/>
<dbReference type="InterPro" id="IPR035971">
    <property type="entry name" value="CBD_sf"/>
</dbReference>
<evidence type="ECO:0000256" key="2">
    <source>
        <dbReference type="ARBA" id="ARBA00004613"/>
    </source>
</evidence>
<keyword evidence="11 12" id="KW-0624">Polysaccharide degradation</keyword>
<dbReference type="PROSITE" id="PS51164">
    <property type="entry name" value="CBM1_2"/>
    <property type="match status" value="1"/>
</dbReference>
<protein>
    <recommendedName>
        <fullName evidence="12">Beta-xylanase</fullName>
        <ecNumber evidence="12">3.2.1.8</ecNumber>
    </recommendedName>
</protein>
<dbReference type="Proteomes" id="UP000294847">
    <property type="component" value="Chromosome 6"/>
</dbReference>
<dbReference type="SMART" id="SM00633">
    <property type="entry name" value="Glyco_10"/>
    <property type="match status" value="1"/>
</dbReference>
<keyword evidence="9 12" id="KW-0119">Carbohydrate metabolism</keyword>
<evidence type="ECO:0000256" key="12">
    <source>
        <dbReference type="RuleBase" id="RU361174"/>
    </source>
</evidence>
<dbReference type="EMBL" id="CP034209">
    <property type="protein sequence ID" value="QBZ65318.1"/>
    <property type="molecule type" value="Genomic_DNA"/>
</dbReference>
<evidence type="ECO:0000256" key="10">
    <source>
        <dbReference type="ARBA" id="ARBA00023295"/>
    </source>
</evidence>
<comment type="subcellular location">
    <subcellularLocation>
        <location evidence="2">Secreted</location>
    </subcellularLocation>
</comment>
<dbReference type="SMART" id="SM00236">
    <property type="entry name" value="fCBD"/>
    <property type="match status" value="1"/>
</dbReference>
<comment type="catalytic activity">
    <reaction evidence="1 12">
        <text>Endohydrolysis of (1-&gt;4)-beta-D-xylosidic linkages in xylans.</text>
        <dbReference type="EC" id="3.2.1.8"/>
    </reaction>
</comment>
<keyword evidence="8 12" id="KW-0378">Hydrolase</keyword>
<dbReference type="GO" id="GO:0030248">
    <property type="term" value="F:cellulose binding"/>
    <property type="evidence" value="ECO:0007669"/>
    <property type="project" value="InterPro"/>
</dbReference>
<dbReference type="Gene3D" id="3.20.20.80">
    <property type="entry name" value="Glycosidases"/>
    <property type="match status" value="1"/>
</dbReference>
<evidence type="ECO:0000256" key="8">
    <source>
        <dbReference type="ARBA" id="ARBA00022801"/>
    </source>
</evidence>
<keyword evidence="6" id="KW-0858">Xylan degradation</keyword>
<name>A0A4V1C816_PYROR</name>
<evidence type="ECO:0000256" key="6">
    <source>
        <dbReference type="ARBA" id="ARBA00022651"/>
    </source>
</evidence>
<dbReference type="Pfam" id="PF00331">
    <property type="entry name" value="Glyco_hydro_10"/>
    <property type="match status" value="1"/>
</dbReference>
<sequence length="431" mass="46627">MRSASFLPAFIGALLPTVNAQACGLNQVAQAAGLQYFGTAVGEGAVNEQPYMNIVNNINEFGQVVPENGQKWQSTQPNRGQFSYSQGDIVTNVATRNNQVLRCHTLVWHSQLPGWVSSGSWNRQSLEQVIVTHINNVMGHYLGKCYAWDVVNEAIDDNGGWRDSVFYRVFGTDFIPLSFKAAKAADPNTKLYYNDYNLEYNQAKTDRAVELVKIVQAAGAPIDAVGLQGHMIVGSTPSRSALTTMLRRFTALNVDVSYTEVDIRHSSLPASSQAAAQQGVDYANMVGSCLDVGPRCVGFTVWGFTDKHSWIPSTFPGTGDAMLYDANYNKKPAWSSVSSVLRAKATGSGCGPATNLPTTTVATTSPPTSFTTSVTSTTTTAPPQQTTSPVTNPGTVPQWQQCGGINWQGGTVCVSPFRCVKLNDWYYQCLA</sequence>
<dbReference type="AlphaFoldDB" id="A0A4V1C816"/>
<evidence type="ECO:0000256" key="13">
    <source>
        <dbReference type="SAM" id="MobiDB-lite"/>
    </source>
</evidence>